<organism evidence="1 2">
    <name type="scientific">Hoeflea prorocentri</name>
    <dbReference type="NCBI Taxonomy" id="1922333"/>
    <lineage>
        <taxon>Bacteria</taxon>
        <taxon>Pseudomonadati</taxon>
        <taxon>Pseudomonadota</taxon>
        <taxon>Alphaproteobacteria</taxon>
        <taxon>Hyphomicrobiales</taxon>
        <taxon>Rhizobiaceae</taxon>
        <taxon>Hoeflea</taxon>
    </lineage>
</organism>
<evidence type="ECO:0000313" key="1">
    <source>
        <dbReference type="EMBL" id="MDA5398884.1"/>
    </source>
</evidence>
<dbReference type="EMBL" id="JAPJZI010000001">
    <property type="protein sequence ID" value="MDA5398884.1"/>
    <property type="molecule type" value="Genomic_DNA"/>
</dbReference>
<evidence type="ECO:0000313" key="2">
    <source>
        <dbReference type="Proteomes" id="UP001151234"/>
    </source>
</evidence>
<reference evidence="1" key="1">
    <citation type="submission" date="2022-11" db="EMBL/GenBank/DDBJ databases">
        <title>Draft genome sequence of Hoeflea poritis E7-10 and Hoeflea prorocentri PM5-8, separated from scleractinian coral Porites lutea and marine dinoflagellate.</title>
        <authorList>
            <person name="Zhang G."/>
            <person name="Wei Q."/>
            <person name="Cai L."/>
        </authorList>
    </citation>
    <scope>NUCLEOTIDE SEQUENCE</scope>
    <source>
        <strain evidence="1">PM5-8</strain>
    </source>
</reference>
<keyword evidence="2" id="KW-1185">Reference proteome</keyword>
<gene>
    <name evidence="1" type="ORF">OQ273_09910</name>
</gene>
<dbReference type="RefSeq" id="WP_267990302.1">
    <property type="nucleotide sequence ID" value="NZ_JAPJZI010000001.1"/>
</dbReference>
<proteinExistence type="predicted"/>
<dbReference type="AlphaFoldDB" id="A0A9X3UI40"/>
<accession>A0A9X3UI40</accession>
<name>A0A9X3UI40_9HYPH</name>
<sequence>MDIDILFSEIREELERARAKFPGDGVTMLALMEEVGELAKASFEEPRANVRKEAVQVAVMAMRVVLDGDSSLSEWRQQKGLDPLVQ</sequence>
<comment type="caution">
    <text evidence="1">The sequence shown here is derived from an EMBL/GenBank/DDBJ whole genome shotgun (WGS) entry which is preliminary data.</text>
</comment>
<protein>
    <submittedName>
        <fullName evidence="1">Uncharacterized protein</fullName>
    </submittedName>
</protein>
<dbReference type="Proteomes" id="UP001151234">
    <property type="component" value="Unassembled WGS sequence"/>
</dbReference>